<proteinExistence type="predicted"/>
<gene>
    <name evidence="1" type="ORF">SAMN05660477_02205</name>
</gene>
<dbReference type="STRING" id="619805.SAMN05660477_02205"/>
<name>A0A1T5FPY1_9FLAO</name>
<protein>
    <recommendedName>
        <fullName evidence="3">ParE toxin of type II toxin-antitoxin system, parDE</fullName>
    </recommendedName>
</protein>
<dbReference type="Proteomes" id="UP000191112">
    <property type="component" value="Unassembled WGS sequence"/>
</dbReference>
<dbReference type="RefSeq" id="WP_079667418.1">
    <property type="nucleotide sequence ID" value="NZ_FUYZ01000007.1"/>
</dbReference>
<dbReference type="OrthoDB" id="771059at2"/>
<reference evidence="1 2" key="1">
    <citation type="submission" date="2017-02" db="EMBL/GenBank/DDBJ databases">
        <authorList>
            <person name="Peterson S.W."/>
        </authorList>
    </citation>
    <scope>NUCLEOTIDE SEQUENCE [LARGE SCALE GENOMIC DNA]</scope>
    <source>
        <strain evidence="1 2">DSM 22323</strain>
    </source>
</reference>
<keyword evidence="2" id="KW-1185">Reference proteome</keyword>
<organism evidence="1 2">
    <name type="scientific">Soonwooa buanensis</name>
    <dbReference type="NCBI Taxonomy" id="619805"/>
    <lineage>
        <taxon>Bacteria</taxon>
        <taxon>Pseudomonadati</taxon>
        <taxon>Bacteroidota</taxon>
        <taxon>Flavobacteriia</taxon>
        <taxon>Flavobacteriales</taxon>
        <taxon>Weeksellaceae</taxon>
        <taxon>Chryseobacterium group</taxon>
        <taxon>Soonwooa</taxon>
    </lineage>
</organism>
<evidence type="ECO:0008006" key="3">
    <source>
        <dbReference type="Google" id="ProtNLM"/>
    </source>
</evidence>
<dbReference type="AlphaFoldDB" id="A0A1T5FPY1"/>
<sequence length="107" mass="12967">MEEINIILQSNVIDYLEELVLTLFQKEYFGFEEDAQKYVQRIYDFIEYNLPIFPFKNTPENLLELGSKYIFYKANTNTTWYIFFENLGNRYLVTFITNSHSELTKYL</sequence>
<dbReference type="EMBL" id="FUYZ01000007">
    <property type="protein sequence ID" value="SKB98194.1"/>
    <property type="molecule type" value="Genomic_DNA"/>
</dbReference>
<evidence type="ECO:0000313" key="1">
    <source>
        <dbReference type="EMBL" id="SKB98194.1"/>
    </source>
</evidence>
<evidence type="ECO:0000313" key="2">
    <source>
        <dbReference type="Proteomes" id="UP000191112"/>
    </source>
</evidence>
<accession>A0A1T5FPY1</accession>